<dbReference type="AlphaFoldDB" id="A0AA39JJ15"/>
<keyword evidence="1" id="KW-1133">Transmembrane helix</keyword>
<keyword evidence="1" id="KW-0472">Membrane</keyword>
<proteinExistence type="predicted"/>
<feature type="transmembrane region" description="Helical" evidence="1">
    <location>
        <begin position="97"/>
        <end position="123"/>
    </location>
</feature>
<organism evidence="2 3">
    <name type="scientific">Armillaria tabescens</name>
    <name type="common">Ringless honey mushroom</name>
    <name type="synonym">Agaricus tabescens</name>
    <dbReference type="NCBI Taxonomy" id="1929756"/>
    <lineage>
        <taxon>Eukaryota</taxon>
        <taxon>Fungi</taxon>
        <taxon>Dikarya</taxon>
        <taxon>Basidiomycota</taxon>
        <taxon>Agaricomycotina</taxon>
        <taxon>Agaricomycetes</taxon>
        <taxon>Agaricomycetidae</taxon>
        <taxon>Agaricales</taxon>
        <taxon>Marasmiineae</taxon>
        <taxon>Physalacriaceae</taxon>
        <taxon>Desarmillaria</taxon>
    </lineage>
</organism>
<gene>
    <name evidence="2" type="ORF">EV420DRAFT_1576538</name>
</gene>
<evidence type="ECO:0000313" key="3">
    <source>
        <dbReference type="Proteomes" id="UP001175211"/>
    </source>
</evidence>
<reference evidence="2" key="1">
    <citation type="submission" date="2023-06" db="EMBL/GenBank/DDBJ databases">
        <authorList>
            <consortium name="Lawrence Berkeley National Laboratory"/>
            <person name="Ahrendt S."/>
            <person name="Sahu N."/>
            <person name="Indic B."/>
            <person name="Wong-Bajracharya J."/>
            <person name="Merenyi Z."/>
            <person name="Ke H.-M."/>
            <person name="Monk M."/>
            <person name="Kocsube S."/>
            <person name="Drula E."/>
            <person name="Lipzen A."/>
            <person name="Balint B."/>
            <person name="Henrissat B."/>
            <person name="Andreopoulos B."/>
            <person name="Martin F.M."/>
            <person name="Harder C.B."/>
            <person name="Rigling D."/>
            <person name="Ford K.L."/>
            <person name="Foster G.D."/>
            <person name="Pangilinan J."/>
            <person name="Papanicolaou A."/>
            <person name="Barry K."/>
            <person name="LaButti K."/>
            <person name="Viragh M."/>
            <person name="Koriabine M."/>
            <person name="Yan M."/>
            <person name="Riley R."/>
            <person name="Champramary S."/>
            <person name="Plett K.L."/>
            <person name="Tsai I.J."/>
            <person name="Slot J."/>
            <person name="Sipos G."/>
            <person name="Plett J."/>
            <person name="Nagy L.G."/>
            <person name="Grigoriev I.V."/>
        </authorList>
    </citation>
    <scope>NUCLEOTIDE SEQUENCE</scope>
    <source>
        <strain evidence="2">CCBAS 213</strain>
    </source>
</reference>
<feature type="transmembrane region" description="Helical" evidence="1">
    <location>
        <begin position="135"/>
        <end position="157"/>
    </location>
</feature>
<feature type="transmembrane region" description="Helical" evidence="1">
    <location>
        <begin position="66"/>
        <end position="85"/>
    </location>
</feature>
<name>A0AA39JJ15_ARMTA</name>
<dbReference type="Proteomes" id="UP001175211">
    <property type="component" value="Unassembled WGS sequence"/>
</dbReference>
<protein>
    <submittedName>
        <fullName evidence="2">Uncharacterized protein</fullName>
    </submittedName>
</protein>
<dbReference type="GeneID" id="85358053"/>
<sequence length="221" mass="24681">MPPDEQVQILLNFKRPYSPCALDSGQRTTLFPIILKSIGCFCRPFSQTNTTMFIARSPRVQLLSKCWYFAGTSLYLLEILHYFRIFPLTTLATQERVISTMLSTGAITGLAIVTVLVILLFFLNLTTKRPGARKMSWMGILDGLSPQSIFFVCLIINDAMYQRVPGTSVLEGGSARIGVLIVQLWGYMTYIGIPLVGSVGFTTYSIAREQARDVERASMKT</sequence>
<feature type="transmembrane region" description="Helical" evidence="1">
    <location>
        <begin position="177"/>
        <end position="202"/>
    </location>
</feature>
<evidence type="ECO:0000313" key="2">
    <source>
        <dbReference type="EMBL" id="KAK0443369.1"/>
    </source>
</evidence>
<accession>A0AA39JJ15</accession>
<dbReference type="RefSeq" id="XP_060324688.1">
    <property type="nucleotide sequence ID" value="XM_060474505.1"/>
</dbReference>
<comment type="caution">
    <text evidence="2">The sequence shown here is derived from an EMBL/GenBank/DDBJ whole genome shotgun (WGS) entry which is preliminary data.</text>
</comment>
<dbReference type="EMBL" id="JAUEPS010000059">
    <property type="protein sequence ID" value="KAK0443369.1"/>
    <property type="molecule type" value="Genomic_DNA"/>
</dbReference>
<keyword evidence="1" id="KW-0812">Transmembrane</keyword>
<evidence type="ECO:0000256" key="1">
    <source>
        <dbReference type="SAM" id="Phobius"/>
    </source>
</evidence>
<keyword evidence="3" id="KW-1185">Reference proteome</keyword>